<evidence type="ECO:0000256" key="1">
    <source>
        <dbReference type="SAM" id="Coils"/>
    </source>
</evidence>
<name>A0A8S5MZR7_9CAUD</name>
<accession>A0A8S5MZR7</accession>
<protein>
    <submittedName>
        <fullName evidence="2">Uncharacterized protein</fullName>
    </submittedName>
</protein>
<feature type="coiled-coil region" evidence="1">
    <location>
        <begin position="117"/>
        <end position="144"/>
    </location>
</feature>
<evidence type="ECO:0000313" key="2">
    <source>
        <dbReference type="EMBL" id="DAD87849.1"/>
    </source>
</evidence>
<sequence length="144" mass="17533">METKNFYFKKDTGKLEITPFYDDFVEKPSKEKSKYNIAILTYDEWMKCSVCEYGKMWRYDIKTHEITYEDDLELQATDEYKAYVRKNKISEDKKYLSDTDYVIAKLNELRLEDDSSYETEKARYQNVLDKRKQCRNEINELEKE</sequence>
<organism evidence="2">
    <name type="scientific">Siphoviridae sp. ct43U4</name>
    <dbReference type="NCBI Taxonomy" id="2826285"/>
    <lineage>
        <taxon>Viruses</taxon>
        <taxon>Duplodnaviria</taxon>
        <taxon>Heunggongvirae</taxon>
        <taxon>Uroviricota</taxon>
        <taxon>Caudoviricetes</taxon>
    </lineage>
</organism>
<reference evidence="2" key="1">
    <citation type="journal article" date="2021" name="Proc. Natl. Acad. Sci. U.S.A.">
        <title>A Catalog of Tens of Thousands of Viruses from Human Metagenomes Reveals Hidden Associations with Chronic Diseases.</title>
        <authorList>
            <person name="Tisza M.J."/>
            <person name="Buck C.B."/>
        </authorList>
    </citation>
    <scope>NUCLEOTIDE SEQUENCE</scope>
    <source>
        <strain evidence="2">Ct43U4</strain>
    </source>
</reference>
<keyword evidence="1" id="KW-0175">Coiled coil</keyword>
<dbReference type="EMBL" id="BK015029">
    <property type="protein sequence ID" value="DAD87849.1"/>
    <property type="molecule type" value="Genomic_DNA"/>
</dbReference>
<proteinExistence type="predicted"/>